<evidence type="ECO:0000313" key="2">
    <source>
        <dbReference type="Proteomes" id="UP000612362"/>
    </source>
</evidence>
<accession>A0A8J3IFK7</accession>
<dbReference type="InterPro" id="IPR009648">
    <property type="entry name" value="Malonate_gamma"/>
</dbReference>
<name>A0A8J3IFK7_9CHLR</name>
<dbReference type="NCBIfam" id="TIGR03134">
    <property type="entry name" value="malonate_gamma"/>
    <property type="match status" value="1"/>
</dbReference>
<comment type="caution">
    <text evidence="1">The sequence shown here is derived from an EMBL/GenBank/DDBJ whole genome shotgun (WGS) entry which is preliminary data.</text>
</comment>
<dbReference type="RefSeq" id="WP_220199939.1">
    <property type="nucleotide sequence ID" value="NZ_BNJF01000010.1"/>
</dbReference>
<dbReference type="Proteomes" id="UP000612362">
    <property type="component" value="Unassembled WGS sequence"/>
</dbReference>
<dbReference type="EMBL" id="BNJF01000010">
    <property type="protein sequence ID" value="GHO50989.1"/>
    <property type="molecule type" value="Genomic_DNA"/>
</dbReference>
<dbReference type="AlphaFoldDB" id="A0A8J3IFK7"/>
<dbReference type="GO" id="GO:0005975">
    <property type="term" value="P:carbohydrate metabolic process"/>
    <property type="evidence" value="ECO:0007669"/>
    <property type="project" value="InterPro"/>
</dbReference>
<reference evidence="1" key="1">
    <citation type="submission" date="2020-10" db="EMBL/GenBank/DDBJ databases">
        <title>Taxonomic study of unclassified bacteria belonging to the class Ktedonobacteria.</title>
        <authorList>
            <person name="Yabe S."/>
            <person name="Wang C.M."/>
            <person name="Zheng Y."/>
            <person name="Sakai Y."/>
            <person name="Cavaletti L."/>
            <person name="Monciardini P."/>
            <person name="Donadio S."/>
        </authorList>
    </citation>
    <scope>NUCLEOTIDE SEQUENCE</scope>
    <source>
        <strain evidence="1">SOSP1-1</strain>
    </source>
</reference>
<protein>
    <submittedName>
        <fullName evidence="1">Biotin-independent malonate decarboxylase subunit gamma</fullName>
    </submittedName>
</protein>
<dbReference type="InterPro" id="IPR029045">
    <property type="entry name" value="ClpP/crotonase-like_dom_sf"/>
</dbReference>
<dbReference type="Pfam" id="PF06833">
    <property type="entry name" value="MdcE"/>
    <property type="match status" value="1"/>
</dbReference>
<keyword evidence="2" id="KW-1185">Reference proteome</keyword>
<gene>
    <name evidence="1" type="primary">mdcE</name>
    <name evidence="1" type="ORF">KSX_91520</name>
</gene>
<proteinExistence type="predicted"/>
<sequence length="280" mass="30523">MTQTPQPFDTTPSRGHTWFNALVGHAPTVPGLPASLLVADTMLEQEHVRVLSVVPDPQNRFPRAQHGELGIDEGWGLASAVREVIDADQKGHRRAIIAVVDVPSQAYGRREEVLGIHLALAAAIDAYVIARLAGHPIVTLVVGKAISGGFLAHGAQANRVLALDDPKIMIQAMAKEEAARITMRSVNELTKLAETVIPMSFDVKACMQLGIVQKALTGINADAPTTQEIDQVKQELLTAITEIRSGSRDLPDWSSSQEVREHRTATLRVREQMEAQWHVQ</sequence>
<organism evidence="1 2">
    <name type="scientific">Ktedonospora formicarum</name>
    <dbReference type="NCBI Taxonomy" id="2778364"/>
    <lineage>
        <taxon>Bacteria</taxon>
        <taxon>Bacillati</taxon>
        <taxon>Chloroflexota</taxon>
        <taxon>Ktedonobacteria</taxon>
        <taxon>Ktedonobacterales</taxon>
        <taxon>Ktedonobacteraceae</taxon>
        <taxon>Ktedonospora</taxon>
    </lineage>
</organism>
<evidence type="ECO:0000313" key="1">
    <source>
        <dbReference type="EMBL" id="GHO50989.1"/>
    </source>
</evidence>
<dbReference type="SUPFAM" id="SSF52096">
    <property type="entry name" value="ClpP/crotonase"/>
    <property type="match status" value="1"/>
</dbReference>
<dbReference type="Gene3D" id="3.90.226.10">
    <property type="entry name" value="2-enoyl-CoA Hydratase, Chain A, domain 1"/>
    <property type="match status" value="1"/>
</dbReference>